<keyword evidence="2" id="KW-1185">Reference proteome</keyword>
<comment type="caution">
    <text evidence="1">The sequence shown here is derived from an EMBL/GenBank/DDBJ whole genome shotgun (WGS) entry which is preliminary data.</text>
</comment>
<sequence length="76" mass="8159">MERRAGTGSALLWLSFRGIASRGGRLCDGNAACRGKPDPLGKETVGSLKWMERKRWGRLEGGGNVFLKASILNPGS</sequence>
<name>A0A8T2P8U4_9TELE</name>
<dbReference type="EMBL" id="JAFBMS010000011">
    <property type="protein sequence ID" value="KAG9348330.1"/>
    <property type="molecule type" value="Genomic_DNA"/>
</dbReference>
<proteinExistence type="predicted"/>
<accession>A0A8T2P8U4</accession>
<dbReference type="AlphaFoldDB" id="A0A8T2P8U4"/>
<evidence type="ECO:0000313" key="1">
    <source>
        <dbReference type="EMBL" id="KAG9348330.1"/>
    </source>
</evidence>
<protein>
    <submittedName>
        <fullName evidence="1">Uncharacterized protein</fullName>
    </submittedName>
</protein>
<reference evidence="1" key="1">
    <citation type="thesis" date="2021" institute="BYU ScholarsArchive" country="Provo, UT, USA">
        <title>Applications of and Algorithms for Genome Assembly and Genomic Analyses with an Emphasis on Marine Teleosts.</title>
        <authorList>
            <person name="Pickett B.D."/>
        </authorList>
    </citation>
    <scope>NUCLEOTIDE SEQUENCE</scope>
    <source>
        <strain evidence="1">HI-2016</strain>
    </source>
</reference>
<organism evidence="1 2">
    <name type="scientific">Albula glossodonta</name>
    <name type="common">roundjaw bonefish</name>
    <dbReference type="NCBI Taxonomy" id="121402"/>
    <lineage>
        <taxon>Eukaryota</taxon>
        <taxon>Metazoa</taxon>
        <taxon>Chordata</taxon>
        <taxon>Craniata</taxon>
        <taxon>Vertebrata</taxon>
        <taxon>Euteleostomi</taxon>
        <taxon>Actinopterygii</taxon>
        <taxon>Neopterygii</taxon>
        <taxon>Teleostei</taxon>
        <taxon>Albuliformes</taxon>
        <taxon>Albulidae</taxon>
        <taxon>Albula</taxon>
    </lineage>
</organism>
<dbReference type="Proteomes" id="UP000824540">
    <property type="component" value="Unassembled WGS sequence"/>
</dbReference>
<evidence type="ECO:0000313" key="2">
    <source>
        <dbReference type="Proteomes" id="UP000824540"/>
    </source>
</evidence>
<gene>
    <name evidence="1" type="ORF">JZ751_002065</name>
</gene>